<evidence type="ECO:0000256" key="6">
    <source>
        <dbReference type="ARBA" id="ARBA00038076"/>
    </source>
</evidence>
<dbReference type="PANTHER" id="PTHR30572">
    <property type="entry name" value="MEMBRANE COMPONENT OF TRANSPORTER-RELATED"/>
    <property type="match status" value="1"/>
</dbReference>
<evidence type="ECO:0000256" key="2">
    <source>
        <dbReference type="ARBA" id="ARBA00022475"/>
    </source>
</evidence>
<dbReference type="PANTHER" id="PTHR30572:SF4">
    <property type="entry name" value="ABC TRANSPORTER PERMEASE YTRF"/>
    <property type="match status" value="1"/>
</dbReference>
<feature type="domain" description="ABC3 transporter permease C-terminal" evidence="8">
    <location>
        <begin position="686"/>
        <end position="798"/>
    </location>
</feature>
<comment type="caution">
    <text evidence="10">The sequence shown here is derived from an EMBL/GenBank/DDBJ whole genome shotgun (WGS) entry which is preliminary data.</text>
</comment>
<evidence type="ECO:0000256" key="5">
    <source>
        <dbReference type="ARBA" id="ARBA00023136"/>
    </source>
</evidence>
<keyword evidence="4 7" id="KW-1133">Transmembrane helix</keyword>
<protein>
    <submittedName>
        <fullName evidence="10">ABC transporter permease</fullName>
    </submittedName>
</protein>
<feature type="domain" description="MacB-like periplasmic core" evidence="9">
    <location>
        <begin position="471"/>
        <end position="653"/>
    </location>
</feature>
<feature type="transmembrane region" description="Helical" evidence="7">
    <location>
        <begin position="774"/>
        <end position="796"/>
    </location>
</feature>
<feature type="transmembrane region" description="Helical" evidence="7">
    <location>
        <begin position="333"/>
        <end position="354"/>
    </location>
</feature>
<sequence length="811" mass="83667">MLITALRTLRLRWVSFVGCFLALALGVALIAAMGQVLASSIGTPDRAPQRYAGTPVVVVPDDQLTVPTWQGGDSAPLAEPRGLPADLPGRIPRSVVDRVFYAALPDAPAGSVGRPWSAARTAPYELTSGRAPGGDREIAVSNGAQVGDRVEVHTSAGSEPYTVVGVTTTGPEPVVFFTDAEAARLSPRIDALAVWGTTADLPAAGPWRVLEGQDRALVDPDREADADHRNDTNTIVGIAVGFAAFIAIFVMSSTFALAIGQRRREFALLRTIGATPGQVRRMLYAEAGVIAVIASALGSLLGPFAAGPILHWLVRLKMASPWMTVSDSSVPAIVAAASGLTVALLGTLVVSWRAGRVRPVEALREAAVEPRAMTFIRWLLGLGTLAGALISMLVTVLADPGSATNRKSYMPIIMLLIAAIGVLAPAVVAPVTRVLTAPLMRLRGAGGVLVSAGAVASVRRTAATAAPVMMAVALTGSLLGASALTDDARDAARVRPVLADYLVLPDGAPGLSDQLVRRLRAVPGVDVATTTPTSVYTLEGNTALIRRPAEAIDPTRMSVVYDLPPLIAGSLADLRDDSVVVGQDWGLKVGDTARVWLGDGEQTTLTVAGVIPGLAATSAYVTAAHAFDAMPSVGYVKLRPGVDAEATMTALRQATAGQHARTVTRLDWSASESGRQGEASRLGLFVVLGILLAFLAVAIVNTGLISASQRTAEQATLRLVGATAGQIRRYVVGESLLVVTVGVVLAAATTVVSLAGLWAALARVAGPMAVDLPWSSLGAVVAGCAVLAVLAAVLAARTPRSALATAEDGRG</sequence>
<accession>A0ABS0HAA7</accession>
<feature type="transmembrane region" description="Helical" evidence="7">
    <location>
        <begin position="736"/>
        <end position="762"/>
    </location>
</feature>
<feature type="transmembrane region" description="Helical" evidence="7">
    <location>
        <begin position="464"/>
        <end position="485"/>
    </location>
</feature>
<feature type="transmembrane region" description="Helical" evidence="7">
    <location>
        <begin position="682"/>
        <end position="700"/>
    </location>
</feature>
<keyword evidence="2" id="KW-1003">Cell membrane</keyword>
<reference evidence="10 11" key="1">
    <citation type="submission" date="2020-11" db="EMBL/GenBank/DDBJ databases">
        <title>A novel isolate from a Black sea contaminated sediment with potential to produce alkanes: Plantactinospora alkalitolerans sp. nov.</title>
        <authorList>
            <person name="Carro L."/>
            <person name="Veyisoglu A."/>
            <person name="Guven K."/>
            <person name="Schumann P."/>
            <person name="Klenk H.-P."/>
            <person name="Sahin N."/>
        </authorList>
    </citation>
    <scope>NUCLEOTIDE SEQUENCE [LARGE SCALE GENOMIC DNA]</scope>
    <source>
        <strain evidence="10 11">S1510</strain>
    </source>
</reference>
<dbReference type="EMBL" id="JADPUN010000427">
    <property type="protein sequence ID" value="MBF9135412.1"/>
    <property type="molecule type" value="Genomic_DNA"/>
</dbReference>
<evidence type="ECO:0000256" key="4">
    <source>
        <dbReference type="ARBA" id="ARBA00022989"/>
    </source>
</evidence>
<evidence type="ECO:0000313" key="10">
    <source>
        <dbReference type="EMBL" id="MBF9135412.1"/>
    </source>
</evidence>
<evidence type="ECO:0000259" key="8">
    <source>
        <dbReference type="Pfam" id="PF02687"/>
    </source>
</evidence>
<dbReference type="InterPro" id="IPR003838">
    <property type="entry name" value="ABC3_permease_C"/>
</dbReference>
<dbReference type="InterPro" id="IPR050250">
    <property type="entry name" value="Macrolide_Exporter_MacB"/>
</dbReference>
<feature type="transmembrane region" description="Helical" evidence="7">
    <location>
        <begin position="375"/>
        <end position="397"/>
    </location>
</feature>
<dbReference type="Pfam" id="PF12704">
    <property type="entry name" value="MacB_PCD"/>
    <property type="match status" value="1"/>
</dbReference>
<comment type="similarity">
    <text evidence="6">Belongs to the ABC-4 integral membrane protein family.</text>
</comment>
<dbReference type="Pfam" id="PF02687">
    <property type="entry name" value="FtsX"/>
    <property type="match status" value="2"/>
</dbReference>
<feature type="transmembrane region" description="Helical" evidence="7">
    <location>
        <begin position="440"/>
        <end position="458"/>
    </location>
</feature>
<comment type="subcellular location">
    <subcellularLocation>
        <location evidence="1">Cell membrane</location>
        <topology evidence="1">Multi-pass membrane protein</topology>
    </subcellularLocation>
</comment>
<evidence type="ECO:0000256" key="1">
    <source>
        <dbReference type="ARBA" id="ARBA00004651"/>
    </source>
</evidence>
<evidence type="ECO:0000256" key="3">
    <source>
        <dbReference type="ARBA" id="ARBA00022692"/>
    </source>
</evidence>
<feature type="transmembrane region" description="Helical" evidence="7">
    <location>
        <begin position="235"/>
        <end position="260"/>
    </location>
</feature>
<dbReference type="InterPro" id="IPR025857">
    <property type="entry name" value="MacB_PCD"/>
</dbReference>
<evidence type="ECO:0000259" key="9">
    <source>
        <dbReference type="Pfam" id="PF12704"/>
    </source>
</evidence>
<keyword evidence="11" id="KW-1185">Reference proteome</keyword>
<dbReference type="RefSeq" id="WP_196206873.1">
    <property type="nucleotide sequence ID" value="NZ_JADPUN010000427.1"/>
</dbReference>
<feature type="domain" description="ABC3 transporter permease C-terminal" evidence="8">
    <location>
        <begin position="238"/>
        <end position="356"/>
    </location>
</feature>
<organism evidence="10 11">
    <name type="scientific">Plantactinospora alkalitolerans</name>
    <dbReference type="NCBI Taxonomy" id="2789879"/>
    <lineage>
        <taxon>Bacteria</taxon>
        <taxon>Bacillati</taxon>
        <taxon>Actinomycetota</taxon>
        <taxon>Actinomycetes</taxon>
        <taxon>Micromonosporales</taxon>
        <taxon>Micromonosporaceae</taxon>
        <taxon>Plantactinospora</taxon>
    </lineage>
</organism>
<evidence type="ECO:0000313" key="11">
    <source>
        <dbReference type="Proteomes" id="UP000638560"/>
    </source>
</evidence>
<feature type="transmembrane region" description="Helical" evidence="7">
    <location>
        <begin position="289"/>
        <end position="313"/>
    </location>
</feature>
<name>A0ABS0HAA7_9ACTN</name>
<keyword evidence="3 7" id="KW-0812">Transmembrane</keyword>
<gene>
    <name evidence="10" type="ORF">I0C86_41920</name>
</gene>
<dbReference type="Proteomes" id="UP000638560">
    <property type="component" value="Unassembled WGS sequence"/>
</dbReference>
<feature type="transmembrane region" description="Helical" evidence="7">
    <location>
        <begin position="409"/>
        <end position="428"/>
    </location>
</feature>
<evidence type="ECO:0000256" key="7">
    <source>
        <dbReference type="SAM" id="Phobius"/>
    </source>
</evidence>
<proteinExistence type="inferred from homology"/>
<keyword evidence="5 7" id="KW-0472">Membrane</keyword>